<organism evidence="3 4">
    <name type="scientific">Scytonema hofmannii FACHB-248</name>
    <dbReference type="NCBI Taxonomy" id="1842502"/>
    <lineage>
        <taxon>Bacteria</taxon>
        <taxon>Bacillati</taxon>
        <taxon>Cyanobacteriota</taxon>
        <taxon>Cyanophyceae</taxon>
        <taxon>Nostocales</taxon>
        <taxon>Scytonemataceae</taxon>
        <taxon>Scytonema</taxon>
    </lineage>
</organism>
<comment type="similarity">
    <text evidence="1">Belongs to the orange carotenoid-binding protein family.</text>
</comment>
<dbReference type="PROSITE" id="PS51773">
    <property type="entry name" value="OCP_N"/>
    <property type="match status" value="1"/>
</dbReference>
<dbReference type="Pfam" id="PF09150">
    <property type="entry name" value="Carot_N"/>
    <property type="match status" value="1"/>
</dbReference>
<evidence type="ECO:0000256" key="1">
    <source>
        <dbReference type="PROSITE-ProRule" id="PRU01109"/>
    </source>
</evidence>
<dbReference type="Gene3D" id="1.10.2090.10">
    <property type="entry name" value="Orange carotenoid-binding protein, N-terminal domain"/>
    <property type="match status" value="1"/>
</dbReference>
<gene>
    <name evidence="3" type="ORF">H6G81_26350</name>
</gene>
<feature type="domain" description="OCP N-terminal" evidence="2">
    <location>
        <begin position="6"/>
        <end position="152"/>
    </location>
</feature>
<accession>A0ABR8GXJ9</accession>
<keyword evidence="4" id="KW-1185">Reference proteome</keyword>
<dbReference type="SUPFAM" id="SSF81930">
    <property type="entry name" value="Orange carotenoid protein, N-terminal domain"/>
    <property type="match status" value="1"/>
</dbReference>
<keyword evidence="1" id="KW-0157">Chromophore</keyword>
<name>A0ABR8GXJ9_9CYAN</name>
<proteinExistence type="inferred from homology"/>
<dbReference type="EMBL" id="JACJTA010000078">
    <property type="protein sequence ID" value="MBD2607942.1"/>
    <property type="molecule type" value="Genomic_DNA"/>
</dbReference>
<comment type="caution">
    <text evidence="3">The sequence shown here is derived from an EMBL/GenBank/DDBJ whole genome shotgun (WGS) entry which is preliminary data.</text>
</comment>
<keyword evidence="1" id="KW-0472">Membrane</keyword>
<evidence type="ECO:0000313" key="3">
    <source>
        <dbReference type="EMBL" id="MBD2607942.1"/>
    </source>
</evidence>
<dbReference type="InterPro" id="IPR036917">
    <property type="entry name" value="Orange_carotenoid-bd_N_sf"/>
</dbReference>
<dbReference type="RefSeq" id="WP_029632519.1">
    <property type="nucleotide sequence ID" value="NZ_JACJTA010000078.1"/>
</dbReference>
<sequence>MTSTNTNFTQQAVSKFQNLNADDRLAVLALLFTQISEEVPASALNCMPSDGTADLVAEIQNLSHSEQISALRNLQNQSEGGDTGISTDNYASMDAECKLAFWYHLAQNLGGSVVGIPHDYIPSEAAAEVLDLFQMDSTEEIMTFMQRVLSKA</sequence>
<keyword evidence="1" id="KW-0793">Thylakoid</keyword>
<dbReference type="InterPro" id="IPR015233">
    <property type="entry name" value="Orange_carotenoid-bd_N"/>
</dbReference>
<evidence type="ECO:0000259" key="2">
    <source>
        <dbReference type="PROSITE" id="PS51773"/>
    </source>
</evidence>
<keyword evidence="1" id="KW-0042">Antenna complex</keyword>
<protein>
    <submittedName>
        <fullName evidence="3">Orange carotenoid-binding protein</fullName>
    </submittedName>
</protein>
<evidence type="ECO:0000313" key="4">
    <source>
        <dbReference type="Proteomes" id="UP000660380"/>
    </source>
</evidence>
<reference evidence="3 4" key="1">
    <citation type="journal article" date="2020" name="ISME J.">
        <title>Comparative genomics reveals insights into cyanobacterial evolution and habitat adaptation.</title>
        <authorList>
            <person name="Chen M.Y."/>
            <person name="Teng W.K."/>
            <person name="Zhao L."/>
            <person name="Hu C.X."/>
            <person name="Zhou Y.K."/>
            <person name="Han B.P."/>
            <person name="Song L.R."/>
            <person name="Shu W.S."/>
        </authorList>
    </citation>
    <scope>NUCLEOTIDE SEQUENCE [LARGE SCALE GENOMIC DNA]</scope>
    <source>
        <strain evidence="3 4">FACHB-248</strain>
    </source>
</reference>
<dbReference type="Proteomes" id="UP000660380">
    <property type="component" value="Unassembled WGS sequence"/>
</dbReference>
<keyword evidence="1" id="KW-0605">Phycobilisome</keyword>